<comment type="caution">
    <text evidence="12">The sequence shown here is derived from an EMBL/GenBank/DDBJ whole genome shotgun (WGS) entry which is preliminary data.</text>
</comment>
<evidence type="ECO:0000313" key="13">
    <source>
        <dbReference type="Proteomes" id="UP000284706"/>
    </source>
</evidence>
<keyword evidence="13" id="KW-1185">Reference proteome</keyword>
<feature type="transmembrane region" description="Helical" evidence="10">
    <location>
        <begin position="248"/>
        <end position="269"/>
    </location>
</feature>
<evidence type="ECO:0000256" key="2">
    <source>
        <dbReference type="ARBA" id="ARBA00009749"/>
    </source>
</evidence>
<evidence type="ECO:0000256" key="10">
    <source>
        <dbReference type="SAM" id="Phobius"/>
    </source>
</evidence>
<evidence type="ECO:0000256" key="3">
    <source>
        <dbReference type="ARBA" id="ARBA00022448"/>
    </source>
</evidence>
<dbReference type="PANTHER" id="PTHR16228:SF7">
    <property type="entry name" value="SLC41A_MGTE INTEGRAL MEMBRANE DOMAIN-CONTAINING PROTEIN"/>
    <property type="match status" value="1"/>
</dbReference>
<feature type="compositionally biased region" description="Polar residues" evidence="9">
    <location>
        <begin position="1"/>
        <end position="12"/>
    </location>
</feature>
<reference evidence="12 13" key="1">
    <citation type="journal article" date="2018" name="Evol. Lett.">
        <title>Horizontal gene cluster transfer increased hallucinogenic mushroom diversity.</title>
        <authorList>
            <person name="Reynolds H.T."/>
            <person name="Vijayakumar V."/>
            <person name="Gluck-Thaler E."/>
            <person name="Korotkin H.B."/>
            <person name="Matheny P.B."/>
            <person name="Slot J.C."/>
        </authorList>
    </citation>
    <scope>NUCLEOTIDE SEQUENCE [LARGE SCALE GENOMIC DNA]</scope>
    <source>
        <strain evidence="12 13">SRW20</strain>
    </source>
</reference>
<keyword evidence="6 10" id="KW-1133">Transmembrane helix</keyword>
<evidence type="ECO:0000256" key="5">
    <source>
        <dbReference type="ARBA" id="ARBA00022842"/>
    </source>
</evidence>
<name>A0A409VTC1_9AGAR</name>
<protein>
    <recommendedName>
        <fullName evidence="11">SLC41A/MgtE integral membrane domain-containing protein</fullName>
    </recommendedName>
</protein>
<dbReference type="GO" id="GO:0005886">
    <property type="term" value="C:plasma membrane"/>
    <property type="evidence" value="ECO:0007669"/>
    <property type="project" value="TreeGrafter"/>
</dbReference>
<evidence type="ECO:0000256" key="8">
    <source>
        <dbReference type="ARBA" id="ARBA00023136"/>
    </source>
</evidence>
<evidence type="ECO:0000256" key="9">
    <source>
        <dbReference type="SAM" id="MobiDB-lite"/>
    </source>
</evidence>
<evidence type="ECO:0000313" key="12">
    <source>
        <dbReference type="EMBL" id="PPQ69525.1"/>
    </source>
</evidence>
<keyword evidence="3" id="KW-0813">Transport</keyword>
<dbReference type="InterPro" id="IPR045349">
    <property type="entry name" value="SLC41A1-3"/>
</dbReference>
<dbReference type="SUPFAM" id="SSF161093">
    <property type="entry name" value="MgtE membrane domain-like"/>
    <property type="match status" value="2"/>
</dbReference>
<feature type="region of interest" description="Disordered" evidence="9">
    <location>
        <begin position="1"/>
        <end position="47"/>
    </location>
</feature>
<dbReference type="GO" id="GO:0008324">
    <property type="term" value="F:monoatomic cation transmembrane transporter activity"/>
    <property type="evidence" value="ECO:0007669"/>
    <property type="project" value="InterPro"/>
</dbReference>
<dbReference type="Pfam" id="PF01769">
    <property type="entry name" value="MgtE"/>
    <property type="match status" value="2"/>
</dbReference>
<organism evidence="12 13">
    <name type="scientific">Gymnopilus dilepis</name>
    <dbReference type="NCBI Taxonomy" id="231916"/>
    <lineage>
        <taxon>Eukaryota</taxon>
        <taxon>Fungi</taxon>
        <taxon>Dikarya</taxon>
        <taxon>Basidiomycota</taxon>
        <taxon>Agaricomycotina</taxon>
        <taxon>Agaricomycetes</taxon>
        <taxon>Agaricomycetidae</taxon>
        <taxon>Agaricales</taxon>
        <taxon>Agaricineae</taxon>
        <taxon>Hymenogastraceae</taxon>
        <taxon>Gymnopilus</taxon>
    </lineage>
</organism>
<dbReference type="AlphaFoldDB" id="A0A409VTC1"/>
<evidence type="ECO:0000259" key="11">
    <source>
        <dbReference type="Pfam" id="PF01769"/>
    </source>
</evidence>
<feature type="transmembrane region" description="Helical" evidence="10">
    <location>
        <begin position="343"/>
        <end position="365"/>
    </location>
</feature>
<dbReference type="InParanoid" id="A0A409VTC1"/>
<comment type="similarity">
    <text evidence="2">Belongs to the SLC41A transporter family.</text>
</comment>
<feature type="transmembrane region" description="Helical" evidence="10">
    <location>
        <begin position="371"/>
        <end position="391"/>
    </location>
</feature>
<feature type="transmembrane region" description="Helical" evidence="10">
    <location>
        <begin position="459"/>
        <end position="481"/>
    </location>
</feature>
<feature type="domain" description="SLC41A/MgtE integral membrane" evidence="11">
    <location>
        <begin position="128"/>
        <end position="296"/>
    </location>
</feature>
<dbReference type="PANTHER" id="PTHR16228">
    <property type="entry name" value="DIVALENT CATION TRANSPORTER SOLUTE CARRIER FAMILY 41"/>
    <property type="match status" value="1"/>
</dbReference>
<feature type="domain" description="SLC41A/MgtE integral membrane" evidence="11">
    <location>
        <begin position="377"/>
        <end position="515"/>
    </location>
</feature>
<comment type="subcellular location">
    <subcellularLocation>
        <location evidence="1">Membrane</location>
        <topology evidence="1">Multi-pass membrane protein</topology>
    </subcellularLocation>
</comment>
<dbReference type="OrthoDB" id="666972at2759"/>
<gene>
    <name evidence="12" type="ORF">CVT26_001783</name>
</gene>
<accession>A0A409VTC1</accession>
<feature type="transmembrane region" description="Helical" evidence="10">
    <location>
        <begin position="313"/>
        <end position="331"/>
    </location>
</feature>
<evidence type="ECO:0000256" key="4">
    <source>
        <dbReference type="ARBA" id="ARBA00022692"/>
    </source>
</evidence>
<sequence length="533" mass="57625">MNQNSPGRMSSDSDIEMIEAHDIAPSHRPHQNGNGHVPEPPDHVFDDDDEALQVDEDDTRQGLLSGSFQKAYYEVSPTKIWPQVRGIVMESAPTLLMTTISLLFTGKLLDKVSHWRAMQEVDQLIMIVPVVLNLNGNLEMNLSARLGTAANVGELDDPAARTAIILGSLALLQVQTISVSFLAACIALVLGRIIPRAAPPTISSSASGTNTTAMALRDILTYSLQSRETEVARKSGLPTLIMVSSTTMLAASLSGVILGSLMCSIVIICRKFDRDPDNIAPAVASCLGDLFTLVLLGVVSTILVPFIHTPFPFIIGILVICCAITCLLYTWNNPYVRPLLKEGWSPLFGAMAISSGTGIVLDMFVSRYEGFAVLAVVISGLPGAAGSILVSRLSTALHAAKLALENALPTYSTPSKHQQHPEPSPLLSMITLLIITIPVEIVFLSILDGLGWLNLPFLFVMFSIAFFCCAVFASLIIARLLTNFLWSKNRDPDMYALPIHSALMDLIGQLLLVLCFEIVSRLGVRVRVKPPTS</sequence>
<dbReference type="InterPro" id="IPR006667">
    <property type="entry name" value="SLC41_membr_dom"/>
</dbReference>
<evidence type="ECO:0000256" key="7">
    <source>
        <dbReference type="ARBA" id="ARBA00023065"/>
    </source>
</evidence>
<feature type="transmembrane region" description="Helical" evidence="10">
    <location>
        <begin position="426"/>
        <end position="447"/>
    </location>
</feature>
<dbReference type="InterPro" id="IPR036739">
    <property type="entry name" value="SLC41_membr_dom_sf"/>
</dbReference>
<keyword evidence="4 10" id="KW-0812">Transmembrane</keyword>
<keyword evidence="7" id="KW-0406">Ion transport</keyword>
<keyword evidence="5" id="KW-0460">Magnesium</keyword>
<evidence type="ECO:0000256" key="6">
    <source>
        <dbReference type="ARBA" id="ARBA00022989"/>
    </source>
</evidence>
<evidence type="ECO:0000256" key="1">
    <source>
        <dbReference type="ARBA" id="ARBA00004141"/>
    </source>
</evidence>
<feature type="transmembrane region" description="Helical" evidence="10">
    <location>
        <begin position="281"/>
        <end position="307"/>
    </location>
</feature>
<feature type="transmembrane region" description="Helical" evidence="10">
    <location>
        <begin position="169"/>
        <end position="194"/>
    </location>
</feature>
<dbReference type="Gene3D" id="1.10.357.20">
    <property type="entry name" value="SLC41 divalent cation transporters, integral membrane domain"/>
    <property type="match status" value="2"/>
</dbReference>
<keyword evidence="8 10" id="KW-0472">Membrane</keyword>
<proteinExistence type="inferred from homology"/>
<dbReference type="EMBL" id="NHYE01005570">
    <property type="protein sequence ID" value="PPQ69525.1"/>
    <property type="molecule type" value="Genomic_DNA"/>
</dbReference>
<dbReference type="Proteomes" id="UP000284706">
    <property type="component" value="Unassembled WGS sequence"/>
</dbReference>